<evidence type="ECO:0000256" key="10">
    <source>
        <dbReference type="PROSITE-ProRule" id="PRU00169"/>
    </source>
</evidence>
<reference evidence="13 14" key="1">
    <citation type="submission" date="2015-06" db="EMBL/GenBank/DDBJ databases">
        <authorList>
            <person name="Wibberg Daniel"/>
        </authorList>
    </citation>
    <scope>NUCLEOTIDE SEQUENCE [LARGE SCALE GENOMIC DNA]</scope>
    <source>
        <strain evidence="13 14">T3/55T</strain>
    </source>
</reference>
<dbReference type="InterPro" id="IPR041522">
    <property type="entry name" value="CdaR_GGDEF"/>
</dbReference>
<dbReference type="GO" id="GO:0000160">
    <property type="term" value="P:phosphorelay signal transduction system"/>
    <property type="evidence" value="ECO:0007669"/>
    <property type="project" value="UniProtKB-KW"/>
</dbReference>
<dbReference type="EMBL" id="CVTD020000018">
    <property type="protein sequence ID" value="CRZ35029.1"/>
    <property type="molecule type" value="Genomic_DNA"/>
</dbReference>
<dbReference type="PROSITE" id="PS50110">
    <property type="entry name" value="RESPONSE_REGULATORY"/>
    <property type="match status" value="1"/>
</dbReference>
<evidence type="ECO:0000259" key="11">
    <source>
        <dbReference type="PROSITE" id="PS01124"/>
    </source>
</evidence>
<evidence type="ECO:0000256" key="2">
    <source>
        <dbReference type="ARBA" id="ARBA00018672"/>
    </source>
</evidence>
<evidence type="ECO:0000256" key="7">
    <source>
        <dbReference type="ARBA" id="ARBA00023125"/>
    </source>
</evidence>
<dbReference type="Pfam" id="PF00072">
    <property type="entry name" value="Response_reg"/>
    <property type="match status" value="1"/>
</dbReference>
<dbReference type="PANTHER" id="PTHR42713">
    <property type="entry name" value="HISTIDINE KINASE-RELATED"/>
    <property type="match status" value="1"/>
</dbReference>
<dbReference type="InterPro" id="IPR051552">
    <property type="entry name" value="HptR"/>
</dbReference>
<protein>
    <recommendedName>
        <fullName evidence="2">Stage 0 sporulation protein A homolog</fullName>
    </recommendedName>
</protein>
<keyword evidence="7" id="KW-0238">DNA-binding</keyword>
<evidence type="ECO:0000256" key="9">
    <source>
        <dbReference type="ARBA" id="ARBA00024867"/>
    </source>
</evidence>
<dbReference type="Gene3D" id="3.40.50.2300">
    <property type="match status" value="1"/>
</dbReference>
<keyword evidence="6" id="KW-0805">Transcription regulation</keyword>
<dbReference type="AlphaFoldDB" id="A0A0H5SHT9"/>
<dbReference type="Pfam" id="PF12833">
    <property type="entry name" value="HTH_18"/>
    <property type="match status" value="1"/>
</dbReference>
<evidence type="ECO:0000259" key="12">
    <source>
        <dbReference type="PROSITE" id="PS50110"/>
    </source>
</evidence>
<proteinExistence type="predicted"/>
<organism evidence="13 14">
    <name type="scientific">Herbinix hemicellulosilytica</name>
    <dbReference type="NCBI Taxonomy" id="1564487"/>
    <lineage>
        <taxon>Bacteria</taxon>
        <taxon>Bacillati</taxon>
        <taxon>Bacillota</taxon>
        <taxon>Clostridia</taxon>
        <taxon>Lachnospirales</taxon>
        <taxon>Lachnospiraceae</taxon>
        <taxon>Herbinix</taxon>
    </lineage>
</organism>
<evidence type="ECO:0000313" key="13">
    <source>
        <dbReference type="EMBL" id="CRZ35029.1"/>
    </source>
</evidence>
<dbReference type="SMART" id="SM00448">
    <property type="entry name" value="REC"/>
    <property type="match status" value="1"/>
</dbReference>
<dbReference type="SUPFAM" id="SSF52172">
    <property type="entry name" value="CheY-like"/>
    <property type="match status" value="1"/>
</dbReference>
<dbReference type="GO" id="GO:0003700">
    <property type="term" value="F:DNA-binding transcription factor activity"/>
    <property type="evidence" value="ECO:0007669"/>
    <property type="project" value="InterPro"/>
</dbReference>
<dbReference type="InterPro" id="IPR018060">
    <property type="entry name" value="HTH_AraC"/>
</dbReference>
<dbReference type="Gene3D" id="1.10.10.60">
    <property type="entry name" value="Homeodomain-like"/>
    <property type="match status" value="2"/>
</dbReference>
<feature type="modified residue" description="4-aspartylphosphate" evidence="10">
    <location>
        <position position="55"/>
    </location>
</feature>
<comment type="function">
    <text evidence="9">May play the central regulatory role in sporulation. It may be an element of the effector pathway responsible for the activation of sporulation genes in response to nutritional stress. Spo0A may act in concert with spo0H (a sigma factor) to control the expression of some genes that are critical to the sporulation process.</text>
</comment>
<keyword evidence="4 10" id="KW-0597">Phosphoprotein</keyword>
<dbReference type="Proteomes" id="UP000236497">
    <property type="component" value="Unassembled WGS sequence"/>
</dbReference>
<accession>A0A0H5SHT9</accession>
<keyword evidence="3" id="KW-0963">Cytoplasm</keyword>
<dbReference type="GO" id="GO:0005737">
    <property type="term" value="C:cytoplasm"/>
    <property type="evidence" value="ECO:0007669"/>
    <property type="project" value="UniProtKB-SubCell"/>
</dbReference>
<dbReference type="PANTHER" id="PTHR42713:SF3">
    <property type="entry name" value="TRANSCRIPTIONAL REGULATORY PROTEIN HPTR"/>
    <property type="match status" value="1"/>
</dbReference>
<feature type="domain" description="HTH araC/xylS-type" evidence="11">
    <location>
        <begin position="438"/>
        <end position="537"/>
    </location>
</feature>
<keyword evidence="5" id="KW-0902">Two-component regulatory system</keyword>
<dbReference type="InterPro" id="IPR009057">
    <property type="entry name" value="Homeodomain-like_sf"/>
</dbReference>
<evidence type="ECO:0000256" key="8">
    <source>
        <dbReference type="ARBA" id="ARBA00023163"/>
    </source>
</evidence>
<evidence type="ECO:0000313" key="14">
    <source>
        <dbReference type="Proteomes" id="UP000236497"/>
    </source>
</evidence>
<evidence type="ECO:0000256" key="4">
    <source>
        <dbReference type="ARBA" id="ARBA00022553"/>
    </source>
</evidence>
<keyword evidence="8" id="KW-0804">Transcription</keyword>
<dbReference type="SUPFAM" id="SSF46689">
    <property type="entry name" value="Homeodomain-like"/>
    <property type="match status" value="2"/>
</dbReference>
<evidence type="ECO:0000256" key="3">
    <source>
        <dbReference type="ARBA" id="ARBA00022490"/>
    </source>
</evidence>
<comment type="subcellular location">
    <subcellularLocation>
        <location evidence="1">Cytoplasm</location>
    </subcellularLocation>
</comment>
<dbReference type="SMART" id="SM00342">
    <property type="entry name" value="HTH_ARAC"/>
    <property type="match status" value="1"/>
</dbReference>
<dbReference type="GO" id="GO:0043565">
    <property type="term" value="F:sequence-specific DNA binding"/>
    <property type="evidence" value="ECO:0007669"/>
    <property type="project" value="InterPro"/>
</dbReference>
<dbReference type="InterPro" id="IPR011006">
    <property type="entry name" value="CheY-like_superfamily"/>
</dbReference>
<feature type="domain" description="Response regulatory" evidence="12">
    <location>
        <begin position="3"/>
        <end position="120"/>
    </location>
</feature>
<evidence type="ECO:0000256" key="5">
    <source>
        <dbReference type="ARBA" id="ARBA00023012"/>
    </source>
</evidence>
<dbReference type="PROSITE" id="PS01124">
    <property type="entry name" value="HTH_ARAC_FAMILY_2"/>
    <property type="match status" value="1"/>
</dbReference>
<dbReference type="InterPro" id="IPR001789">
    <property type="entry name" value="Sig_transdc_resp-reg_receiver"/>
</dbReference>
<dbReference type="RefSeq" id="WP_158245944.1">
    <property type="nucleotide sequence ID" value="NZ_CVTD020000018.1"/>
</dbReference>
<dbReference type="CDD" id="cd17536">
    <property type="entry name" value="REC_YesN-like"/>
    <property type="match status" value="1"/>
</dbReference>
<evidence type="ECO:0000256" key="6">
    <source>
        <dbReference type="ARBA" id="ARBA00023015"/>
    </source>
</evidence>
<name>A0A0H5SHT9_HERHM</name>
<evidence type="ECO:0000256" key="1">
    <source>
        <dbReference type="ARBA" id="ARBA00004496"/>
    </source>
</evidence>
<sequence length="549" mass="64458">MLKIFLVEDEVVVREGIRNTLNWEENDFIFCGEASDGELAYPLIQKHKPDIVITDIRMPFMDGLELSRLIKKEMPWIKIIILSGYGEFEYAKEAINIGVTEYLLKPINGTELMKSLLKVKENILNERREKANIERFKKEIQEYEEDEKRRIFYDLVNNSQPLGSILERGNELNLKLSAVVYNIILFTIDHTRKNHRETMQLNAVNRELKQLFDISEDIIKFDLFMDGMALLLKGNSLEDLQRKQEYYINRIREIMDNYKGISYFGGIGVAVNRLGELSRSYHEASRAFSYRYIWEENLILDSSAISKTRELLRRTNRLNMDNIVKLDKRKVEIFLKSGSKEDVSNFVDEYLQSIGSENRNSILFRQYVVIDMYSIVAGFCKEIGIEDYELEKPLHNENQYSRLITDFNNTKDYIKRILEKAIELRDNITTKEYNDIVSKAKIYIQENFCREDLSLNQVAASVYVTPSHFSAVFSQKTGQTFIKYLTDLRMNKAKELLKFTDMKTSEIGYAVGYKDPHYFSYLFKKTFNCSPKQYRNSIKKREDSGCFNS</sequence>
<keyword evidence="14" id="KW-1185">Reference proteome</keyword>
<gene>
    <name evidence="13" type="ORF">HHT355_1829</name>
</gene>
<dbReference type="Pfam" id="PF17853">
    <property type="entry name" value="GGDEF_2"/>
    <property type="match status" value="1"/>
</dbReference>